<accession>A0A3P8HWH2</accession>
<gene>
    <name evidence="2" type="ORF">ECPE_LOCUS1953</name>
</gene>
<feature type="region of interest" description="Disordered" evidence="1">
    <location>
        <begin position="1"/>
        <end position="24"/>
    </location>
</feature>
<name>A0A3P8HWH2_9TREM</name>
<proteinExistence type="predicted"/>
<evidence type="ECO:0000313" key="3">
    <source>
        <dbReference type="Proteomes" id="UP000272942"/>
    </source>
</evidence>
<evidence type="ECO:0000256" key="1">
    <source>
        <dbReference type="SAM" id="MobiDB-lite"/>
    </source>
</evidence>
<keyword evidence="3" id="KW-1185">Reference proteome</keyword>
<evidence type="ECO:0000313" key="2">
    <source>
        <dbReference type="EMBL" id="VDP50373.1"/>
    </source>
</evidence>
<protein>
    <submittedName>
        <fullName evidence="2">Uncharacterized protein</fullName>
    </submittedName>
</protein>
<organism evidence="2 3">
    <name type="scientific">Echinostoma caproni</name>
    <dbReference type="NCBI Taxonomy" id="27848"/>
    <lineage>
        <taxon>Eukaryota</taxon>
        <taxon>Metazoa</taxon>
        <taxon>Spiralia</taxon>
        <taxon>Lophotrochozoa</taxon>
        <taxon>Platyhelminthes</taxon>
        <taxon>Trematoda</taxon>
        <taxon>Digenea</taxon>
        <taxon>Plagiorchiida</taxon>
        <taxon>Echinostomata</taxon>
        <taxon>Echinostomatoidea</taxon>
        <taxon>Echinostomatidae</taxon>
        <taxon>Echinostoma</taxon>
    </lineage>
</organism>
<dbReference type="EMBL" id="UZAN01019862">
    <property type="protein sequence ID" value="VDP50373.1"/>
    <property type="molecule type" value="Genomic_DNA"/>
</dbReference>
<dbReference type="AlphaFoldDB" id="A0A3P8HWH2"/>
<reference evidence="2 3" key="1">
    <citation type="submission" date="2018-11" db="EMBL/GenBank/DDBJ databases">
        <authorList>
            <consortium name="Pathogen Informatics"/>
        </authorList>
    </citation>
    <scope>NUCLEOTIDE SEQUENCE [LARGE SCALE GENOMIC DNA]</scope>
    <source>
        <strain evidence="2 3">Egypt</strain>
    </source>
</reference>
<sequence length="92" mass="10270">MKKYGSASLELPPPEEPLIVNPTDKPKEPTEVLVLCLFSGGDRYHGSFVFLQMFIHFYSLLLPDHRFLGADQMIMRSTPQAVPSNVDPVPGL</sequence>
<dbReference type="Proteomes" id="UP000272942">
    <property type="component" value="Unassembled WGS sequence"/>
</dbReference>